<dbReference type="AlphaFoldDB" id="A0A841RHY3"/>
<accession>A0A841RHY3</accession>
<dbReference type="InterPro" id="IPR019615">
    <property type="entry name" value="DUF2487"/>
</dbReference>
<evidence type="ECO:0000313" key="2">
    <source>
        <dbReference type="Proteomes" id="UP000572212"/>
    </source>
</evidence>
<reference evidence="1 2" key="1">
    <citation type="submission" date="2020-08" db="EMBL/GenBank/DDBJ databases">
        <title>Genomic Encyclopedia of Type Strains, Phase IV (KMG-IV): sequencing the most valuable type-strain genomes for metagenomic binning, comparative biology and taxonomic classification.</title>
        <authorList>
            <person name="Goeker M."/>
        </authorList>
    </citation>
    <scope>NUCLEOTIDE SEQUENCE [LARGE SCALE GENOMIC DNA]</scope>
    <source>
        <strain evidence="1 2">DSM 11805</strain>
    </source>
</reference>
<keyword evidence="2" id="KW-1185">Reference proteome</keyword>
<evidence type="ECO:0008006" key="3">
    <source>
        <dbReference type="Google" id="ProtNLM"/>
    </source>
</evidence>
<proteinExistence type="predicted"/>
<evidence type="ECO:0000313" key="1">
    <source>
        <dbReference type="EMBL" id="MBB6511642.1"/>
    </source>
</evidence>
<dbReference type="Pfam" id="PF10673">
    <property type="entry name" value="DUF2487"/>
    <property type="match status" value="1"/>
</dbReference>
<organism evidence="1 2">
    <name type="scientific">Gracilibacillus halotolerans</name>
    <dbReference type="NCBI Taxonomy" id="74386"/>
    <lineage>
        <taxon>Bacteria</taxon>
        <taxon>Bacillati</taxon>
        <taxon>Bacillota</taxon>
        <taxon>Bacilli</taxon>
        <taxon>Bacillales</taxon>
        <taxon>Bacillaceae</taxon>
        <taxon>Gracilibacillus</taxon>
    </lineage>
</organism>
<dbReference type="EMBL" id="JACHON010000001">
    <property type="protein sequence ID" value="MBB6511642.1"/>
    <property type="molecule type" value="Genomic_DNA"/>
</dbReference>
<dbReference type="Proteomes" id="UP000572212">
    <property type="component" value="Unassembled WGS sequence"/>
</dbReference>
<dbReference type="RefSeq" id="WP_184244053.1">
    <property type="nucleotide sequence ID" value="NZ_BAAACU010000022.1"/>
</dbReference>
<comment type="caution">
    <text evidence="1">The sequence shown here is derived from an EMBL/GenBank/DDBJ whole genome shotgun (WGS) entry which is preliminary data.</text>
</comment>
<name>A0A841RHY3_9BACI</name>
<gene>
    <name evidence="1" type="ORF">GGQ92_000409</name>
</gene>
<sequence>MQWHPDDLQGFFKAKEYIDTVILPITSISFKNQAEAEKLAIQKKSIEIITQELERNYAGRIFVCPIYIYQHAVDREQEIARLNSWTEEMLAEQFEHRFIISHDILWKKYEKQFDSHFIWTPSFSMSNFQSDDARLFVKEQTNELSELIRSYW</sequence>
<protein>
    <recommendedName>
        <fullName evidence="3">DUF2487 domain-containing protein</fullName>
    </recommendedName>
</protein>